<protein>
    <submittedName>
        <fullName evidence="5">P-loop containing nucleoside triphosphate hydrolase protein</fullName>
    </submittedName>
</protein>
<name>A0A9P5YLN2_9AGAR</name>
<dbReference type="OrthoDB" id="18781at2759"/>
<keyword evidence="6" id="KW-1185">Reference proteome</keyword>
<dbReference type="InterPro" id="IPR011545">
    <property type="entry name" value="DEAD/DEAH_box_helicase_dom"/>
</dbReference>
<dbReference type="InterPro" id="IPR055227">
    <property type="entry name" value="HRQ1_WHD"/>
</dbReference>
<gene>
    <name evidence="5" type="ORF">BDN70DRAFT_909411</name>
</gene>
<dbReference type="CDD" id="cd18797">
    <property type="entry name" value="SF2_C_Hrq"/>
    <property type="match status" value="1"/>
</dbReference>
<dbReference type="InterPro" id="IPR014001">
    <property type="entry name" value="Helicase_ATP-bd"/>
</dbReference>
<dbReference type="Gene3D" id="3.40.50.300">
    <property type="entry name" value="P-loop containing nucleotide triphosphate hydrolases"/>
    <property type="match status" value="2"/>
</dbReference>
<dbReference type="PANTHER" id="PTHR47957:SF3">
    <property type="entry name" value="ATP-DEPENDENT HELICASE HRQ1"/>
    <property type="match status" value="1"/>
</dbReference>
<keyword evidence="1" id="KW-0547">Nucleotide-binding</keyword>
<dbReference type="PANTHER" id="PTHR47957">
    <property type="entry name" value="ATP-DEPENDENT HELICASE HRQ1"/>
    <property type="match status" value="1"/>
</dbReference>
<dbReference type="Pfam" id="PF00270">
    <property type="entry name" value="DEAD"/>
    <property type="match status" value="1"/>
</dbReference>
<keyword evidence="2" id="KW-0067">ATP-binding</keyword>
<dbReference type="GO" id="GO:0006289">
    <property type="term" value="P:nucleotide-excision repair"/>
    <property type="evidence" value="ECO:0007669"/>
    <property type="project" value="TreeGrafter"/>
</dbReference>
<organism evidence="5 6">
    <name type="scientific">Pholiota conissans</name>
    <dbReference type="NCBI Taxonomy" id="109636"/>
    <lineage>
        <taxon>Eukaryota</taxon>
        <taxon>Fungi</taxon>
        <taxon>Dikarya</taxon>
        <taxon>Basidiomycota</taxon>
        <taxon>Agaricomycotina</taxon>
        <taxon>Agaricomycetes</taxon>
        <taxon>Agaricomycetidae</taxon>
        <taxon>Agaricales</taxon>
        <taxon>Agaricineae</taxon>
        <taxon>Strophariaceae</taxon>
        <taxon>Pholiota</taxon>
    </lineage>
</organism>
<evidence type="ECO:0000313" key="5">
    <source>
        <dbReference type="EMBL" id="KAF9471178.1"/>
    </source>
</evidence>
<dbReference type="SMART" id="SM00490">
    <property type="entry name" value="HELICc"/>
    <property type="match status" value="1"/>
</dbReference>
<dbReference type="Pfam" id="PF09369">
    <property type="entry name" value="MZB"/>
    <property type="match status" value="1"/>
</dbReference>
<dbReference type="GO" id="GO:0005524">
    <property type="term" value="F:ATP binding"/>
    <property type="evidence" value="ECO:0007669"/>
    <property type="project" value="UniProtKB-KW"/>
</dbReference>
<dbReference type="InterPro" id="IPR018973">
    <property type="entry name" value="MZB"/>
</dbReference>
<evidence type="ECO:0000256" key="2">
    <source>
        <dbReference type="ARBA" id="ARBA00022840"/>
    </source>
</evidence>
<dbReference type="GO" id="GO:0003676">
    <property type="term" value="F:nucleic acid binding"/>
    <property type="evidence" value="ECO:0007669"/>
    <property type="project" value="InterPro"/>
</dbReference>
<dbReference type="SMART" id="SM00487">
    <property type="entry name" value="DEXDc"/>
    <property type="match status" value="1"/>
</dbReference>
<dbReference type="SUPFAM" id="SSF52540">
    <property type="entry name" value="P-loop containing nucleoside triphosphate hydrolases"/>
    <property type="match status" value="2"/>
</dbReference>
<sequence>MASVSTLKRFRKEISKTGDVDFTIAAACESKVARKKPYKEDAQKGSRSSTATCVAHSETFLEENWPNHLQSAINTVVAFISSKRQLAVSFSAVRSSVEGLLKHPLEIGKISEIKALIPDLIQFSYIPSADLHSNGRYCTSYNSVDYRQTTLQPSEKEGYVLVLDFTDNPSAKKSSQSLSLKPVLSPSALKKLIQSRNDRFRRAVQELLNATPVSENPMDVLINAGRVYIPVNPSIPVVDLVEGGKTVPNLGERSSADNVISELVTSNWYKDQIVYRRSIEAKGAQIAFLDFPISKTITEAVLASRNIKSLYSHQVSAIDAIQKGRHVVVSTSTASGKSVIYQIPILTYLEESASATAILVFPTKALAQDQKASLEQLFRMCPSLNKLKFLQNMSLDIRDTASIILTNFDTIHASILPNEETWRRSVCLHLLHHSSSLLDSFLKRLKRPIYSCLNLLDRSILFVSCSATLSNPAEYMSKVFALDASEVQVISNDGAPSGAKDYLIWNPPLVDEMHPTLGRCSSLSEASNVMRFLMKKGFRVILFCKIRKVCELAIKTIKSDLSNEGRLDILDRDRRKIEHDAFSGQLLGIIATNALELGIDIGALDAVIMLGFPMTVSNFKQQAGRAGRRSRDSLAIMVTEPFPIDQHFVQFPSELFDNSLDDLVLDVDNGHILEAHLQCAAHEIPLALDDARWFGPMTSEICKNKLKRDKDGWYHTHPKFLPSPSRHVSIRCAQEDTYAVVEIKKKGIKGTVYMLEEVEVSRALFELYEGGVVKEIRHDEKIAQVVREDVNYITSPRREFFQSKGNVILDAVELITPPWEREALGFWIDLPDNILKLLQMQDIDSAAAIHAAEHAFLNQFVLSQDMKTDCRVVKDENKDDSSSIKRLPRLIFYDAAGKIGGIAARAFDHVEAILSQAQSVVNNCHCPEGCKSCVQSVMCKDSNLISSKLGASIILNVLLGQCSTDGDSPKHV</sequence>
<dbReference type="GO" id="GO:0016787">
    <property type="term" value="F:hydrolase activity"/>
    <property type="evidence" value="ECO:0007669"/>
    <property type="project" value="UniProtKB-KW"/>
</dbReference>
<dbReference type="PROSITE" id="PS51192">
    <property type="entry name" value="HELICASE_ATP_BIND_1"/>
    <property type="match status" value="1"/>
</dbReference>
<evidence type="ECO:0000313" key="6">
    <source>
        <dbReference type="Proteomes" id="UP000807469"/>
    </source>
</evidence>
<dbReference type="GO" id="GO:0043138">
    <property type="term" value="F:3'-5' DNA helicase activity"/>
    <property type="evidence" value="ECO:0007669"/>
    <property type="project" value="TreeGrafter"/>
</dbReference>
<evidence type="ECO:0000259" key="3">
    <source>
        <dbReference type="PROSITE" id="PS51192"/>
    </source>
</evidence>
<dbReference type="EMBL" id="MU155741">
    <property type="protein sequence ID" value="KAF9471178.1"/>
    <property type="molecule type" value="Genomic_DNA"/>
</dbReference>
<comment type="caution">
    <text evidence="5">The sequence shown here is derived from an EMBL/GenBank/DDBJ whole genome shotgun (WGS) entry which is preliminary data.</text>
</comment>
<dbReference type="InterPro" id="IPR027417">
    <property type="entry name" value="P-loop_NTPase"/>
</dbReference>
<dbReference type="GO" id="GO:0036297">
    <property type="term" value="P:interstrand cross-link repair"/>
    <property type="evidence" value="ECO:0007669"/>
    <property type="project" value="TreeGrafter"/>
</dbReference>
<evidence type="ECO:0000256" key="1">
    <source>
        <dbReference type="ARBA" id="ARBA00022741"/>
    </source>
</evidence>
<dbReference type="Proteomes" id="UP000807469">
    <property type="component" value="Unassembled WGS sequence"/>
</dbReference>
<reference evidence="5" key="1">
    <citation type="submission" date="2020-11" db="EMBL/GenBank/DDBJ databases">
        <authorList>
            <consortium name="DOE Joint Genome Institute"/>
            <person name="Ahrendt S."/>
            <person name="Riley R."/>
            <person name="Andreopoulos W."/>
            <person name="Labutti K."/>
            <person name="Pangilinan J."/>
            <person name="Ruiz-Duenas F.J."/>
            <person name="Barrasa J.M."/>
            <person name="Sanchez-Garcia M."/>
            <person name="Camarero S."/>
            <person name="Miyauchi S."/>
            <person name="Serrano A."/>
            <person name="Linde D."/>
            <person name="Babiker R."/>
            <person name="Drula E."/>
            <person name="Ayuso-Fernandez I."/>
            <person name="Pacheco R."/>
            <person name="Padilla G."/>
            <person name="Ferreira P."/>
            <person name="Barriuso J."/>
            <person name="Kellner H."/>
            <person name="Castanera R."/>
            <person name="Alfaro M."/>
            <person name="Ramirez L."/>
            <person name="Pisabarro A.G."/>
            <person name="Kuo A."/>
            <person name="Tritt A."/>
            <person name="Lipzen A."/>
            <person name="He G."/>
            <person name="Yan M."/>
            <person name="Ng V."/>
            <person name="Cullen D."/>
            <person name="Martin F."/>
            <person name="Rosso M.-N."/>
            <person name="Henrissat B."/>
            <person name="Hibbett D."/>
            <person name="Martinez A.T."/>
            <person name="Grigoriev I.V."/>
        </authorList>
    </citation>
    <scope>NUCLEOTIDE SEQUENCE</scope>
    <source>
        <strain evidence="5">CIRM-BRFM 674</strain>
    </source>
</reference>
<accession>A0A9P5YLN2</accession>
<dbReference type="PROSITE" id="PS51194">
    <property type="entry name" value="HELICASE_CTER"/>
    <property type="match status" value="1"/>
</dbReference>
<dbReference type="InterPro" id="IPR001650">
    <property type="entry name" value="Helicase_C-like"/>
</dbReference>
<feature type="domain" description="Helicase C-terminal" evidence="4">
    <location>
        <begin position="528"/>
        <end position="671"/>
    </location>
</feature>
<proteinExistence type="predicted"/>
<evidence type="ECO:0000259" key="4">
    <source>
        <dbReference type="PROSITE" id="PS51194"/>
    </source>
</evidence>
<dbReference type="Pfam" id="PF00271">
    <property type="entry name" value="Helicase_C"/>
    <property type="match status" value="1"/>
</dbReference>
<keyword evidence="5" id="KW-0378">Hydrolase</keyword>
<dbReference type="Pfam" id="PF22982">
    <property type="entry name" value="WHD_HRQ1"/>
    <property type="match status" value="1"/>
</dbReference>
<dbReference type="AlphaFoldDB" id="A0A9P5YLN2"/>
<feature type="domain" description="Helicase ATP-binding" evidence="3">
    <location>
        <begin position="318"/>
        <end position="487"/>
    </location>
</feature>
<dbReference type="GO" id="GO:0005634">
    <property type="term" value="C:nucleus"/>
    <property type="evidence" value="ECO:0007669"/>
    <property type="project" value="TreeGrafter"/>
</dbReference>